<dbReference type="GO" id="GO:0032259">
    <property type="term" value="P:methylation"/>
    <property type="evidence" value="ECO:0007669"/>
    <property type="project" value="UniProtKB-KW"/>
</dbReference>
<keyword evidence="2" id="KW-0808">Transferase</keyword>
<evidence type="ECO:0000313" key="3">
    <source>
        <dbReference type="Proteomes" id="UP000263900"/>
    </source>
</evidence>
<organism evidence="2 3">
    <name type="scientific">Paraflavitalea soli</name>
    <dbReference type="NCBI Taxonomy" id="2315862"/>
    <lineage>
        <taxon>Bacteria</taxon>
        <taxon>Pseudomonadati</taxon>
        <taxon>Bacteroidota</taxon>
        <taxon>Chitinophagia</taxon>
        <taxon>Chitinophagales</taxon>
        <taxon>Chitinophagaceae</taxon>
        <taxon>Paraflavitalea</taxon>
    </lineage>
</organism>
<evidence type="ECO:0000313" key="2">
    <source>
        <dbReference type="EMBL" id="AXY73873.1"/>
    </source>
</evidence>
<dbReference type="KEGG" id="pseg:D3H65_07710"/>
<dbReference type="OrthoDB" id="962475at2"/>
<dbReference type="InterPro" id="IPR029063">
    <property type="entry name" value="SAM-dependent_MTases_sf"/>
</dbReference>
<dbReference type="Gene3D" id="3.40.50.150">
    <property type="entry name" value="Vaccinia Virus protein VP39"/>
    <property type="match status" value="1"/>
</dbReference>
<dbReference type="EMBL" id="CP032157">
    <property type="protein sequence ID" value="AXY73873.1"/>
    <property type="molecule type" value="Genomic_DNA"/>
</dbReference>
<keyword evidence="3" id="KW-1185">Reference proteome</keyword>
<dbReference type="Pfam" id="PF13847">
    <property type="entry name" value="Methyltransf_31"/>
    <property type="match status" value="1"/>
</dbReference>
<evidence type="ECO:0000259" key="1">
    <source>
        <dbReference type="Pfam" id="PF13847"/>
    </source>
</evidence>
<reference evidence="2 3" key="1">
    <citation type="submission" date="2018-09" db="EMBL/GenBank/DDBJ databases">
        <title>Genome sequencing of strain 6GH32-13.</title>
        <authorList>
            <person name="Weon H.-Y."/>
            <person name="Heo J."/>
            <person name="Kwon S.-W."/>
        </authorList>
    </citation>
    <scope>NUCLEOTIDE SEQUENCE [LARGE SCALE GENOMIC DNA]</scope>
    <source>
        <strain evidence="2 3">5GH32-13</strain>
    </source>
</reference>
<protein>
    <submittedName>
        <fullName evidence="2">Methyltransferase domain-containing protein</fullName>
    </submittedName>
</protein>
<sequence length="201" mass="23144">MSTVPDSILLGKYFTDEAGFRNLFPLPIQKLDALHWSPITVAGKAVQFLAQHEVVNILDIGSGIGKFCLTGGSIQPAAHFYGVEQREDLVKQAIIVAHRLGLNNVHFMHSNFTQLDLKEYDHFYFYNSFFENLPGTDKIDDSIAYSRELYNYYSHYLYKQLEEMPAGTRIVTYCSWGDEIPDTYSLVETHFDSLLRCWIKR</sequence>
<dbReference type="AlphaFoldDB" id="A0A3B7MKQ3"/>
<accession>A0A3B7MKQ3</accession>
<dbReference type="CDD" id="cd02440">
    <property type="entry name" value="AdoMet_MTases"/>
    <property type="match status" value="1"/>
</dbReference>
<keyword evidence="2" id="KW-0489">Methyltransferase</keyword>
<feature type="domain" description="Methyltransferase" evidence="1">
    <location>
        <begin position="54"/>
        <end position="118"/>
    </location>
</feature>
<dbReference type="GO" id="GO:0008168">
    <property type="term" value="F:methyltransferase activity"/>
    <property type="evidence" value="ECO:0007669"/>
    <property type="project" value="UniProtKB-KW"/>
</dbReference>
<dbReference type="RefSeq" id="WP_119049724.1">
    <property type="nucleotide sequence ID" value="NZ_CP032157.1"/>
</dbReference>
<dbReference type="Proteomes" id="UP000263900">
    <property type="component" value="Chromosome"/>
</dbReference>
<gene>
    <name evidence="2" type="ORF">D3H65_07710</name>
</gene>
<dbReference type="InterPro" id="IPR025714">
    <property type="entry name" value="Methyltranfer_dom"/>
</dbReference>
<proteinExistence type="predicted"/>
<name>A0A3B7MKQ3_9BACT</name>
<dbReference type="SUPFAM" id="SSF53335">
    <property type="entry name" value="S-adenosyl-L-methionine-dependent methyltransferases"/>
    <property type="match status" value="1"/>
</dbReference>